<dbReference type="InterPro" id="IPR008927">
    <property type="entry name" value="6-PGluconate_DH-like_C_sf"/>
</dbReference>
<evidence type="ECO:0000256" key="4">
    <source>
        <dbReference type="ARBA" id="ARBA00023002"/>
    </source>
</evidence>
<name>A0A0K3CLC4_RHOTO</name>
<evidence type="ECO:0000256" key="2">
    <source>
        <dbReference type="ARBA" id="ARBA00008419"/>
    </source>
</evidence>
<evidence type="ECO:0000313" key="11">
    <source>
        <dbReference type="EMBL" id="PRQ71052.1"/>
    </source>
</evidence>
<organism evidence="10 12">
    <name type="scientific">Rhodotorula toruloides</name>
    <name type="common">Yeast</name>
    <name type="synonym">Rhodosporidium toruloides</name>
    <dbReference type="NCBI Taxonomy" id="5286"/>
    <lineage>
        <taxon>Eukaryota</taxon>
        <taxon>Fungi</taxon>
        <taxon>Dikarya</taxon>
        <taxon>Basidiomycota</taxon>
        <taxon>Pucciniomycotina</taxon>
        <taxon>Microbotryomycetes</taxon>
        <taxon>Sporidiobolales</taxon>
        <taxon>Sporidiobolaceae</taxon>
        <taxon>Rhodotorula</taxon>
    </lineage>
</organism>
<reference evidence="10 12" key="1">
    <citation type="submission" date="2015-07" db="EMBL/GenBank/DDBJ databases">
        <authorList>
            <person name="Cajimat M.N.B."/>
            <person name="Milazzo M.L."/>
            <person name="Fulhorst C.F."/>
        </authorList>
    </citation>
    <scope>NUCLEOTIDE SEQUENCE [LARGE SCALE GENOMIC DNA]</scope>
    <source>
        <strain evidence="10">Single colony</strain>
    </source>
</reference>
<dbReference type="Gene3D" id="1.10.1040.10">
    <property type="entry name" value="N-(1-d-carboxylethyl)-l-norvaline Dehydrogenase, domain 2"/>
    <property type="match status" value="1"/>
</dbReference>
<feature type="region of interest" description="Disordered" evidence="7">
    <location>
        <begin position="264"/>
        <end position="292"/>
    </location>
</feature>
<dbReference type="Pfam" id="PF00393">
    <property type="entry name" value="6PGD"/>
    <property type="match status" value="1"/>
</dbReference>
<feature type="domain" description="6-phosphogluconate dehydrogenase C-terminal" evidence="9">
    <location>
        <begin position="198"/>
        <end position="476"/>
    </location>
</feature>
<dbReference type="InterPro" id="IPR013328">
    <property type="entry name" value="6PGD_dom2"/>
</dbReference>
<dbReference type="SMART" id="SM01238">
    <property type="entry name" value="IGR"/>
    <property type="match status" value="1"/>
</dbReference>
<proteinExistence type="inferred from homology"/>
<dbReference type="EC" id="1.1.1.44" evidence="3"/>
<evidence type="ECO:0000313" key="13">
    <source>
        <dbReference type="Proteomes" id="UP000239560"/>
    </source>
</evidence>
<dbReference type="SUPFAM" id="SSF48179">
    <property type="entry name" value="6-phosphogluconate dehydrogenase C-terminal domain-like"/>
    <property type="match status" value="1"/>
</dbReference>
<dbReference type="Pfam" id="PF03446">
    <property type="entry name" value="NAD_binding_2"/>
    <property type="match status" value="1"/>
</dbReference>
<dbReference type="OrthoDB" id="18595at2759"/>
<evidence type="ECO:0000256" key="5">
    <source>
        <dbReference type="ARBA" id="ARBA00023064"/>
    </source>
</evidence>
<protein>
    <recommendedName>
        <fullName evidence="3">phosphogluconate dehydrogenase (NADP(+)-dependent, decarboxylating)</fullName>
        <ecNumber evidence="3">1.1.1.44</ecNumber>
    </recommendedName>
</protein>
<keyword evidence="12" id="KW-1185">Reference proteome</keyword>
<keyword evidence="5" id="KW-0311">Gluconate utilization</keyword>
<dbReference type="GO" id="GO:0004616">
    <property type="term" value="F:phosphogluconate dehydrogenase (decarboxylating) activity"/>
    <property type="evidence" value="ECO:0007669"/>
    <property type="project" value="UniProtKB-EC"/>
</dbReference>
<dbReference type="InterPro" id="IPR006114">
    <property type="entry name" value="6PGDH_C"/>
</dbReference>
<reference evidence="11 13" key="2">
    <citation type="journal article" date="2018" name="Elife">
        <title>Functional genomics of lipid metabolism in the oleaginous yeast Rhodosporidium toruloides.</title>
        <authorList>
            <person name="Coradetti S.T."/>
            <person name="Pinel D."/>
            <person name="Geiselman G."/>
            <person name="Ito M."/>
            <person name="Mondo S."/>
            <person name="Reilly M.C."/>
            <person name="Cheng Y.F."/>
            <person name="Bauer S."/>
            <person name="Grigoriev I."/>
            <person name="Gladden J.M."/>
            <person name="Simmons B.A."/>
            <person name="Brem R."/>
            <person name="Arkin A.P."/>
            <person name="Skerker J.M."/>
        </authorList>
    </citation>
    <scope>NUCLEOTIDE SEQUENCE [LARGE SCALE GENOMIC DNA]</scope>
    <source>
        <strain evidence="11 13">NBRC 0880</strain>
    </source>
</reference>
<dbReference type="AlphaFoldDB" id="A0A0K3CLC4"/>
<evidence type="ECO:0000313" key="12">
    <source>
        <dbReference type="Proteomes" id="UP000199069"/>
    </source>
</evidence>
<comment type="similarity">
    <text evidence="2">Belongs to the 6-phosphogluconate dehydrogenase family.</text>
</comment>
<dbReference type="PANTHER" id="PTHR11811">
    <property type="entry name" value="6-PHOSPHOGLUCONATE DEHYDROGENASE"/>
    <property type="match status" value="1"/>
</dbReference>
<evidence type="ECO:0000259" key="9">
    <source>
        <dbReference type="SMART" id="SM01350"/>
    </source>
</evidence>
<dbReference type="PRINTS" id="PR00076">
    <property type="entry name" value="6PGDHDRGNASE"/>
</dbReference>
<evidence type="ECO:0000256" key="1">
    <source>
        <dbReference type="ARBA" id="ARBA00004874"/>
    </source>
</evidence>
<dbReference type="InterPro" id="IPR036291">
    <property type="entry name" value="NAD(P)-bd_dom_sf"/>
</dbReference>
<dbReference type="Gene3D" id="3.40.50.720">
    <property type="entry name" value="NAD(P)-binding Rossmann-like Domain"/>
    <property type="match status" value="1"/>
</dbReference>
<dbReference type="EMBL" id="LCTV02000013">
    <property type="protein sequence ID" value="PRQ71052.1"/>
    <property type="molecule type" value="Genomic_DNA"/>
</dbReference>
<dbReference type="STRING" id="5286.A0A0K3CLC4"/>
<dbReference type="OMA" id="GSHMFDK"/>
<gene>
    <name evidence="10" type="primary">FGENESH: predicted gene_13.140</name>
    <name evidence="11" type="ORF">AAT19DRAFT_10592</name>
    <name evidence="10" type="ORF">BN2166_0063100</name>
</gene>
<evidence type="ECO:0000256" key="3">
    <source>
        <dbReference type="ARBA" id="ARBA00013011"/>
    </source>
</evidence>
<dbReference type="GO" id="GO:0006098">
    <property type="term" value="P:pentose-phosphate shunt"/>
    <property type="evidence" value="ECO:0007669"/>
    <property type="project" value="UniProtKB-UniPathway"/>
</dbReference>
<evidence type="ECO:0000256" key="6">
    <source>
        <dbReference type="ARBA" id="ARBA00023126"/>
    </source>
</evidence>
<accession>A0A0K3CLC4</accession>
<keyword evidence="4" id="KW-0560">Oxidoreductase</keyword>
<sequence length="568" mass="62785">MPPQDQPYLALIGAGSMGGGMACLFASPKARCRVSVYDVEKDNVDNVRKMVEGAEEVPEDQVWYFVGEEQLKACVDSLVEGDEGRRRILILSLPHGKVVDSVLEKLAPLLKEGDIILDGDNEWWKETERRQKWLKEKHGVDLIGMGVSRVLPRHGPSMSPGGARQAYDYVEPILKAVAAQDPDSGEPCTAYVGEGGSGHHVKMVHNGIEQGILSAVTETFDILHRTLGYSAQEISALFARWNSKGRPLETNFLVEIGSEIAKRKEAAGTSKSAPSAVDDIEDKVTQDVDNSEGTGVWTNKEWAERHVPAPTIALAHCLRLASSNKGERLKVAKKLGIAQPRERVEWKGKTREQVEATLEKALYGASLASFAQGCDLIAESERQQQWGVSMETVIQIWRGGCIITSLHIARLFQDAYRRQPNLSNILLDEKVAEELAGTFEALKEVVAFSIETDAVASAFSASLEYMKMEGTELLPTCDFKDPVSLLAVSKRGLEEFAEKVGSWEDLFTKSGAELREAGMTIKQSKYCLWLLEKYRQGFNPAVVAIPPKPKKKFRGWGPKIQHGVRVKR</sequence>
<dbReference type="GO" id="GO:0019521">
    <property type="term" value="P:D-gluconate metabolic process"/>
    <property type="evidence" value="ECO:0007669"/>
    <property type="project" value="UniProtKB-KW"/>
</dbReference>
<dbReference type="Proteomes" id="UP000199069">
    <property type="component" value="Unassembled WGS sequence"/>
</dbReference>
<comment type="pathway">
    <text evidence="1">Carbohydrate degradation; pentose phosphate pathway; D-ribulose 5-phosphate from D-glucose 6-phosphate (oxidative stage): step 3/3.</text>
</comment>
<dbReference type="InterPro" id="IPR006183">
    <property type="entry name" value="Pgluconate_DH"/>
</dbReference>
<dbReference type="InterPro" id="IPR006115">
    <property type="entry name" value="6PGDH_NADP-bd"/>
</dbReference>
<dbReference type="GO" id="GO:0050661">
    <property type="term" value="F:NADP binding"/>
    <property type="evidence" value="ECO:0007669"/>
    <property type="project" value="InterPro"/>
</dbReference>
<evidence type="ECO:0000313" key="10">
    <source>
        <dbReference type="EMBL" id="CTR10449.1"/>
    </source>
</evidence>
<dbReference type="EMBL" id="CWKI01000013">
    <property type="protein sequence ID" value="CTR10449.1"/>
    <property type="molecule type" value="Genomic_DNA"/>
</dbReference>
<feature type="domain" description="Small ribosomal subunit protein mS41 SAM" evidence="8">
    <location>
        <begin position="482"/>
        <end position="537"/>
    </location>
</feature>
<dbReference type="SMART" id="SM01350">
    <property type="entry name" value="6PGD"/>
    <property type="match status" value="1"/>
</dbReference>
<evidence type="ECO:0000256" key="7">
    <source>
        <dbReference type="SAM" id="MobiDB-lite"/>
    </source>
</evidence>
<keyword evidence="6" id="KW-0570">Pentose shunt</keyword>
<dbReference type="UniPathway" id="UPA00115">
    <property type="reaction ID" value="UER00410"/>
</dbReference>
<dbReference type="SUPFAM" id="SSF51735">
    <property type="entry name" value="NAD(P)-binding Rossmann-fold domains"/>
    <property type="match status" value="1"/>
</dbReference>
<dbReference type="InterPro" id="IPR019083">
    <property type="entry name" value="SAM_Ribosomal_mS41"/>
</dbReference>
<dbReference type="Proteomes" id="UP000239560">
    <property type="component" value="Unassembled WGS sequence"/>
</dbReference>
<evidence type="ECO:0000259" key="8">
    <source>
        <dbReference type="SMART" id="SM01238"/>
    </source>
</evidence>